<dbReference type="EMBL" id="ASPP01026168">
    <property type="protein sequence ID" value="ETO07433.1"/>
    <property type="molecule type" value="Genomic_DNA"/>
</dbReference>
<name>X6LZV3_RETFI</name>
<comment type="caution">
    <text evidence="1">The sequence shown here is derived from an EMBL/GenBank/DDBJ whole genome shotgun (WGS) entry which is preliminary data.</text>
</comment>
<proteinExistence type="predicted"/>
<dbReference type="AlphaFoldDB" id="X6LZV3"/>
<accession>X6LZV3</accession>
<keyword evidence="2" id="KW-1185">Reference proteome</keyword>
<organism evidence="1 2">
    <name type="scientific">Reticulomyxa filosa</name>
    <dbReference type="NCBI Taxonomy" id="46433"/>
    <lineage>
        <taxon>Eukaryota</taxon>
        <taxon>Sar</taxon>
        <taxon>Rhizaria</taxon>
        <taxon>Retaria</taxon>
        <taxon>Foraminifera</taxon>
        <taxon>Monothalamids</taxon>
        <taxon>Reticulomyxidae</taxon>
        <taxon>Reticulomyxa</taxon>
    </lineage>
</organism>
<reference evidence="1 2" key="1">
    <citation type="journal article" date="2013" name="Curr. Biol.">
        <title>The Genome of the Foraminiferan Reticulomyxa filosa.</title>
        <authorList>
            <person name="Glockner G."/>
            <person name="Hulsmann N."/>
            <person name="Schleicher M."/>
            <person name="Noegel A.A."/>
            <person name="Eichinger L."/>
            <person name="Gallinger C."/>
            <person name="Pawlowski J."/>
            <person name="Sierra R."/>
            <person name="Euteneuer U."/>
            <person name="Pillet L."/>
            <person name="Moustafa A."/>
            <person name="Platzer M."/>
            <person name="Groth M."/>
            <person name="Szafranski K."/>
            <person name="Schliwa M."/>
        </authorList>
    </citation>
    <scope>NUCLEOTIDE SEQUENCE [LARGE SCALE GENOMIC DNA]</scope>
</reference>
<evidence type="ECO:0000313" key="2">
    <source>
        <dbReference type="Proteomes" id="UP000023152"/>
    </source>
</evidence>
<gene>
    <name evidence="1" type="ORF">RFI_29956</name>
</gene>
<evidence type="ECO:0000313" key="1">
    <source>
        <dbReference type="EMBL" id="ETO07433.1"/>
    </source>
</evidence>
<protein>
    <submittedName>
        <fullName evidence="1">Uncharacterized protein</fullName>
    </submittedName>
</protein>
<dbReference type="Proteomes" id="UP000023152">
    <property type="component" value="Unassembled WGS sequence"/>
</dbReference>
<sequence>MYKYKIEREMMHMLYECKADECAKGLVKTHERCKLKAEEEFRNGAFPKCALVIDVVRCCAIFDSIEKLHKGLEMFREQIKAYPRKESKKEIHLEIMRVKNGFAHYKRQPTSQTNSVYSDKLRLPIPSTFTNVKFNIIFTDLRQKESVVGEVQFLLKSMVELHKKQYNFIEIKRRANHIHGVFEQFNLNTFDFQLKMAGFNSGSLCPLMLHHPLEFCKSDLILRGQDNSGDQFLGSMAYNCNVKYQCARELIQRLIPHNVVQKQLFTAPRSGICINAPFF</sequence>